<feature type="compositionally biased region" description="Gly residues" evidence="5">
    <location>
        <begin position="1"/>
        <end position="11"/>
    </location>
</feature>
<dbReference type="GO" id="GO:0004359">
    <property type="term" value="F:glutaminase activity"/>
    <property type="evidence" value="ECO:0007669"/>
    <property type="project" value="UniProtKB-EC"/>
</dbReference>
<dbReference type="InterPro" id="IPR015868">
    <property type="entry name" value="Glutaminase"/>
</dbReference>
<accession>A0ABV9MHY8</accession>
<evidence type="ECO:0000256" key="4">
    <source>
        <dbReference type="ARBA" id="ARBA00049534"/>
    </source>
</evidence>
<keyword evidence="3 6" id="KW-0378">Hydrolase</keyword>
<evidence type="ECO:0000256" key="3">
    <source>
        <dbReference type="ARBA" id="ARBA00022801"/>
    </source>
</evidence>
<comment type="catalytic activity">
    <reaction evidence="4">
        <text>L-glutamine + H2O = L-glutamate + NH4(+)</text>
        <dbReference type="Rhea" id="RHEA:15889"/>
        <dbReference type="ChEBI" id="CHEBI:15377"/>
        <dbReference type="ChEBI" id="CHEBI:28938"/>
        <dbReference type="ChEBI" id="CHEBI:29985"/>
        <dbReference type="ChEBI" id="CHEBI:58359"/>
        <dbReference type="EC" id="3.5.1.2"/>
    </reaction>
</comment>
<dbReference type="SUPFAM" id="SSF56601">
    <property type="entry name" value="beta-lactamase/transpeptidase-like"/>
    <property type="match status" value="1"/>
</dbReference>
<feature type="region of interest" description="Disordered" evidence="5">
    <location>
        <begin position="1"/>
        <end position="24"/>
    </location>
</feature>
<comment type="similarity">
    <text evidence="1">Belongs to the glutaminase family.</text>
</comment>
<dbReference type="InterPro" id="IPR012338">
    <property type="entry name" value="Beta-lactam/transpept-like"/>
</dbReference>
<name>A0ABV9MHY8_9MICC</name>
<organism evidence="6 7">
    <name type="scientific">Glutamicibacter bergerei</name>
    <dbReference type="NCBI Taxonomy" id="256702"/>
    <lineage>
        <taxon>Bacteria</taxon>
        <taxon>Bacillati</taxon>
        <taxon>Actinomycetota</taxon>
        <taxon>Actinomycetes</taxon>
        <taxon>Micrococcales</taxon>
        <taxon>Micrococcaceae</taxon>
        <taxon>Glutamicibacter</taxon>
    </lineage>
</organism>
<dbReference type="RefSeq" id="WP_146114072.1">
    <property type="nucleotide sequence ID" value="NZ_BAAAVQ010000071.1"/>
</dbReference>
<dbReference type="EC" id="3.5.1.2" evidence="2"/>
<sequence>MTRPSGIGGISGFSPRLDEYGNSQRTRRTFERLSTDMGLHLFQHFDHDA</sequence>
<comment type="caution">
    <text evidence="6">The sequence shown here is derived from an EMBL/GenBank/DDBJ whole genome shotgun (WGS) entry which is preliminary data.</text>
</comment>
<gene>
    <name evidence="6" type="ORF">ACFO7V_00630</name>
</gene>
<dbReference type="Pfam" id="PF04960">
    <property type="entry name" value="Glutaminase"/>
    <property type="match status" value="1"/>
</dbReference>
<keyword evidence="7" id="KW-1185">Reference proteome</keyword>
<evidence type="ECO:0000313" key="7">
    <source>
        <dbReference type="Proteomes" id="UP001595884"/>
    </source>
</evidence>
<protein>
    <recommendedName>
        <fullName evidence="2">glutaminase</fullName>
        <ecNumber evidence="2">3.5.1.2</ecNumber>
    </recommendedName>
</protein>
<evidence type="ECO:0000256" key="2">
    <source>
        <dbReference type="ARBA" id="ARBA00012918"/>
    </source>
</evidence>
<evidence type="ECO:0000313" key="6">
    <source>
        <dbReference type="EMBL" id="MFC4714654.1"/>
    </source>
</evidence>
<proteinExistence type="inferred from homology"/>
<reference evidence="7" key="1">
    <citation type="journal article" date="2019" name="Int. J. Syst. Evol. Microbiol.">
        <title>The Global Catalogue of Microorganisms (GCM) 10K type strain sequencing project: providing services to taxonomists for standard genome sequencing and annotation.</title>
        <authorList>
            <consortium name="The Broad Institute Genomics Platform"/>
            <consortium name="The Broad Institute Genome Sequencing Center for Infectious Disease"/>
            <person name="Wu L."/>
            <person name="Ma J."/>
        </authorList>
    </citation>
    <scope>NUCLEOTIDE SEQUENCE [LARGE SCALE GENOMIC DNA]</scope>
    <source>
        <strain evidence="7">CGMCC 1.12849</strain>
    </source>
</reference>
<dbReference type="Gene3D" id="3.40.710.10">
    <property type="entry name" value="DD-peptidase/beta-lactamase superfamily"/>
    <property type="match status" value="1"/>
</dbReference>
<dbReference type="Proteomes" id="UP001595884">
    <property type="component" value="Unassembled WGS sequence"/>
</dbReference>
<dbReference type="EMBL" id="JBHSHE010000003">
    <property type="protein sequence ID" value="MFC4714654.1"/>
    <property type="molecule type" value="Genomic_DNA"/>
</dbReference>
<evidence type="ECO:0000256" key="5">
    <source>
        <dbReference type="SAM" id="MobiDB-lite"/>
    </source>
</evidence>
<evidence type="ECO:0000256" key="1">
    <source>
        <dbReference type="ARBA" id="ARBA00011076"/>
    </source>
</evidence>